<dbReference type="OrthoDB" id="5315444at2759"/>
<accession>G3XM99</accession>
<name>G3XM99_ASPNA</name>
<feature type="non-terminal residue" evidence="1">
    <location>
        <position position="1"/>
    </location>
</feature>
<organism evidence="1 2">
    <name type="scientific">Aspergillus niger (strain ATCC 1015 / CBS 113.46 / FGSC A1144 / LSHB Ac4 / NCTC 3858a / NRRL 328 / USDA 3528.7)</name>
    <dbReference type="NCBI Taxonomy" id="380704"/>
    <lineage>
        <taxon>Eukaryota</taxon>
        <taxon>Fungi</taxon>
        <taxon>Dikarya</taxon>
        <taxon>Ascomycota</taxon>
        <taxon>Pezizomycotina</taxon>
        <taxon>Eurotiomycetes</taxon>
        <taxon>Eurotiomycetidae</taxon>
        <taxon>Eurotiales</taxon>
        <taxon>Aspergillaceae</taxon>
        <taxon>Aspergillus</taxon>
        <taxon>Aspergillus subgen. Circumdati</taxon>
    </lineage>
</organism>
<comment type="caution">
    <text evidence="1">The sequence shown here is derived from an EMBL/GenBank/DDBJ whole genome shotgun (WGS) entry which is preliminary data.</text>
</comment>
<reference evidence="1 2" key="1">
    <citation type="journal article" date="2011" name="Genome Res.">
        <title>Comparative genomics of citric-acid-producing Aspergillus niger ATCC 1015 versus enzyme-producing CBS 513.88.</title>
        <authorList>
            <person name="Andersen M.R."/>
            <person name="Salazar M.P."/>
            <person name="Schaap P.J."/>
            <person name="van de Vondervoort P.J."/>
            <person name="Culley D."/>
            <person name="Thykaer J."/>
            <person name="Frisvad J.C."/>
            <person name="Nielsen K.F."/>
            <person name="Albang R."/>
            <person name="Albermann K."/>
            <person name="Berka R.M."/>
            <person name="Braus G.H."/>
            <person name="Braus-Stromeyer S.A."/>
            <person name="Corrochano L.M."/>
            <person name="Dai Z."/>
            <person name="van Dijck P.W."/>
            <person name="Hofmann G."/>
            <person name="Lasure L.L."/>
            <person name="Magnuson J.K."/>
            <person name="Menke H."/>
            <person name="Meijer M."/>
            <person name="Meijer S.L."/>
            <person name="Nielsen J.B."/>
            <person name="Nielsen M.L."/>
            <person name="van Ooyen A.J."/>
            <person name="Pel H.J."/>
            <person name="Poulsen L."/>
            <person name="Samson R.A."/>
            <person name="Stam H."/>
            <person name="Tsang A."/>
            <person name="van den Brink J.M."/>
            <person name="Atkins A."/>
            <person name="Aerts A."/>
            <person name="Shapiro H."/>
            <person name="Pangilinan J."/>
            <person name="Salamov A."/>
            <person name="Lou Y."/>
            <person name="Lindquist E."/>
            <person name="Lucas S."/>
            <person name="Grimwood J."/>
            <person name="Grigoriev I.V."/>
            <person name="Kubicek C.P."/>
            <person name="Martinez D."/>
            <person name="van Peij N.N."/>
            <person name="Roubos J.A."/>
            <person name="Nielsen J."/>
            <person name="Baker S.E."/>
        </authorList>
    </citation>
    <scope>NUCLEOTIDE SEQUENCE [LARGE SCALE GENOMIC DNA]</scope>
    <source>
        <strain evidence="2">ATCC 1015 / CBS 113.46 / FGSC A1144 / LSHB Ac4 / NCTC 3858a / NRRL 328 / USDA 3528.7</strain>
    </source>
</reference>
<proteinExistence type="predicted"/>
<evidence type="ECO:0008006" key="3">
    <source>
        <dbReference type="Google" id="ProtNLM"/>
    </source>
</evidence>
<feature type="non-terminal residue" evidence="1">
    <location>
        <position position="119"/>
    </location>
</feature>
<dbReference type="HOGENOM" id="CLU_2066912_0_0_1"/>
<dbReference type="Proteomes" id="UP000009038">
    <property type="component" value="Unassembled WGS sequence"/>
</dbReference>
<gene>
    <name evidence="1" type="ORF">ASPNIDRAFT_127587</name>
</gene>
<dbReference type="STRING" id="380704.G3XM99"/>
<dbReference type="AlphaFoldDB" id="G3XM99"/>
<evidence type="ECO:0000313" key="1">
    <source>
        <dbReference type="EMBL" id="EHA28212.1"/>
    </source>
</evidence>
<evidence type="ECO:0000313" key="2">
    <source>
        <dbReference type="Proteomes" id="UP000009038"/>
    </source>
</evidence>
<dbReference type="EMBL" id="ACJE01000001">
    <property type="protein sequence ID" value="EHA28212.1"/>
    <property type="molecule type" value="Genomic_DNA"/>
</dbReference>
<protein>
    <recommendedName>
        <fullName evidence="3">Fungal-type protein kinase domain-containing protein</fullName>
    </recommendedName>
</protein>
<sequence>PYQQVVDHFWQHFLAHYFHQGRRFGVEREAFTHRDSGQAADILVSNRRNGGTHQVILVEAKRFPNNTRPGWETRYNWRAVKDSVRNHMVESRRWLTTVQTTFGIAAVGDKVRFYYMSMQ</sequence>